<name>A0A075R7R4_BRELA</name>
<dbReference type="HOGENOM" id="CLU_3115302_0_0_9"/>
<dbReference type="RefSeq" id="WP_003335904.1">
    <property type="nucleotide sequence ID" value="NZ_CP007806.1"/>
</dbReference>
<protein>
    <submittedName>
        <fullName evidence="1">Uncharacterized protein</fullName>
    </submittedName>
</protein>
<accession>A0A075R7R4</accession>
<evidence type="ECO:0000313" key="2">
    <source>
        <dbReference type="Proteomes" id="UP000005850"/>
    </source>
</evidence>
<gene>
    <name evidence="1" type="ORF">BRLA_c029110</name>
</gene>
<dbReference type="AlphaFoldDB" id="A0A075R7R4"/>
<proteinExistence type="predicted"/>
<dbReference type="EMBL" id="CP007806">
    <property type="protein sequence ID" value="AIG27223.1"/>
    <property type="molecule type" value="Genomic_DNA"/>
</dbReference>
<organism evidence="1 2">
    <name type="scientific">Brevibacillus laterosporus LMG 15441</name>
    <dbReference type="NCBI Taxonomy" id="1042163"/>
    <lineage>
        <taxon>Bacteria</taxon>
        <taxon>Bacillati</taxon>
        <taxon>Bacillota</taxon>
        <taxon>Bacilli</taxon>
        <taxon>Bacillales</taxon>
        <taxon>Paenibacillaceae</taxon>
        <taxon>Brevibacillus</taxon>
    </lineage>
</organism>
<dbReference type="Proteomes" id="UP000005850">
    <property type="component" value="Chromosome"/>
</dbReference>
<sequence>MKYDPHRHAEPSELLFVDEHELSYPPREEDAFTDAYLSSLGWYDWPGAFY</sequence>
<keyword evidence="2" id="KW-1185">Reference proteome</keyword>
<reference evidence="1 2" key="1">
    <citation type="journal article" date="2011" name="J. Bacteriol.">
        <title>Genome sequence of Brevibacillus laterosporus LMG 15441, a pathogen of invertebrates.</title>
        <authorList>
            <person name="Djukic M."/>
            <person name="Poehlein A."/>
            <person name="Thurmer A."/>
            <person name="Daniel R."/>
        </authorList>
    </citation>
    <scope>NUCLEOTIDE SEQUENCE [LARGE SCALE GENOMIC DNA]</scope>
    <source>
        <strain evidence="1 2">LMG 15441</strain>
    </source>
</reference>
<dbReference type="KEGG" id="blr:BRLA_c029110"/>
<evidence type="ECO:0000313" key="1">
    <source>
        <dbReference type="EMBL" id="AIG27223.1"/>
    </source>
</evidence>